<dbReference type="InterPro" id="IPR011422">
    <property type="entry name" value="BRAP2/ETP1_RRM"/>
</dbReference>
<dbReference type="GO" id="GO:0007265">
    <property type="term" value="P:Ras protein signal transduction"/>
    <property type="evidence" value="ECO:0007669"/>
    <property type="project" value="TreeGrafter"/>
</dbReference>
<dbReference type="GO" id="GO:0061630">
    <property type="term" value="F:ubiquitin protein ligase activity"/>
    <property type="evidence" value="ECO:0007669"/>
    <property type="project" value="TreeGrafter"/>
</dbReference>
<name>A0AA41RT43_PAPNU</name>
<accession>A0AA41RT43</accession>
<dbReference type="Proteomes" id="UP001177140">
    <property type="component" value="Unassembled WGS sequence"/>
</dbReference>
<gene>
    <name evidence="2" type="ORF">MKW94_002050</name>
</gene>
<keyword evidence="3" id="KW-1185">Reference proteome</keyword>
<dbReference type="Pfam" id="PF07576">
    <property type="entry name" value="BRAP2"/>
    <property type="match status" value="1"/>
</dbReference>
<dbReference type="CDD" id="cd12437">
    <property type="entry name" value="RRM_BRAP2_like"/>
    <property type="match status" value="1"/>
</dbReference>
<evidence type="ECO:0000313" key="2">
    <source>
        <dbReference type="EMBL" id="MCL7022285.1"/>
    </source>
</evidence>
<dbReference type="AlphaFoldDB" id="A0AA41RT43"/>
<reference evidence="2" key="1">
    <citation type="submission" date="2022-03" db="EMBL/GenBank/DDBJ databases">
        <title>A functionally conserved STORR gene fusion in Papaver species that diverged 16.8 million years ago.</title>
        <authorList>
            <person name="Catania T."/>
        </authorList>
    </citation>
    <scope>NUCLEOTIDE SEQUENCE</scope>
    <source>
        <strain evidence="2">S-191538</strain>
    </source>
</reference>
<feature type="domain" description="BRCA1-associated 2/ETP1 RRM" evidence="1">
    <location>
        <begin position="46"/>
        <end position="143"/>
    </location>
</feature>
<proteinExistence type="predicted"/>
<dbReference type="EMBL" id="JAJJMA010009623">
    <property type="protein sequence ID" value="MCL7022285.1"/>
    <property type="molecule type" value="Genomic_DNA"/>
</dbReference>
<dbReference type="GO" id="GO:0016567">
    <property type="term" value="P:protein ubiquitination"/>
    <property type="evidence" value="ECO:0007669"/>
    <property type="project" value="TreeGrafter"/>
</dbReference>
<evidence type="ECO:0000313" key="3">
    <source>
        <dbReference type="Proteomes" id="UP001177140"/>
    </source>
</evidence>
<evidence type="ECO:0000259" key="1">
    <source>
        <dbReference type="Pfam" id="PF07576"/>
    </source>
</evidence>
<sequence>MLCFEFRFWCEGVVKKVLVLLSMEKEIRGIMHLYRDDIISSPNSNLPVGRKPLVCVLAVPNHMTYADFCQFCGSFIQHILEMRIIRNDGVEDQYSVLIRFDGQESADNFYKHFNGKRFSSMEVEVCHVLFTVDVQFTASIEHALSICFFHCLICIVSDFSNFGCCNFCCWGHLHGSWRLIILILILFTLKLNSDYLSIYVFDGFVLCRIFVAKEFQQYTFAALVEWKCFAQVSDGRMYEREWTAQELLSIFWFCSMLGMAKSWLDVLVDLELARFEFRLEQLRRNGTDINDNPGKVVGLKYGYQTYFSWELNVVQLHALGIRTLSILKEINSLLRGLIDIYILLCGRAFSFGISSVFIGVADAAYRCYSFLILTLH</sequence>
<organism evidence="2 3">
    <name type="scientific">Papaver nudicaule</name>
    <name type="common">Iceland poppy</name>
    <dbReference type="NCBI Taxonomy" id="74823"/>
    <lineage>
        <taxon>Eukaryota</taxon>
        <taxon>Viridiplantae</taxon>
        <taxon>Streptophyta</taxon>
        <taxon>Embryophyta</taxon>
        <taxon>Tracheophyta</taxon>
        <taxon>Spermatophyta</taxon>
        <taxon>Magnoliopsida</taxon>
        <taxon>Ranunculales</taxon>
        <taxon>Papaveraceae</taxon>
        <taxon>Papaveroideae</taxon>
        <taxon>Papaver</taxon>
    </lineage>
</organism>
<comment type="caution">
    <text evidence="2">The sequence shown here is derived from an EMBL/GenBank/DDBJ whole genome shotgun (WGS) entry which is preliminary data.</text>
</comment>
<dbReference type="GO" id="GO:0005737">
    <property type="term" value="C:cytoplasm"/>
    <property type="evidence" value="ECO:0007669"/>
    <property type="project" value="TreeGrafter"/>
</dbReference>
<dbReference type="PANTHER" id="PTHR24007:SF7">
    <property type="entry name" value="BRCA1-ASSOCIATED PROTEIN"/>
    <property type="match status" value="1"/>
</dbReference>
<dbReference type="PANTHER" id="PTHR24007">
    <property type="entry name" value="BRCA1-ASSOCIATED PROTEIN"/>
    <property type="match status" value="1"/>
</dbReference>
<protein>
    <recommendedName>
        <fullName evidence="1">BRCA1-associated 2/ETP1 RRM domain-containing protein</fullName>
    </recommendedName>
</protein>